<name>A0A7R9HYI3_9NEOP</name>
<proteinExistence type="predicted"/>
<accession>A0A7R9HYI3</accession>
<dbReference type="EMBL" id="OD565130">
    <property type="protein sequence ID" value="CAD7440931.1"/>
    <property type="molecule type" value="Genomic_DNA"/>
</dbReference>
<gene>
    <name evidence="1" type="ORF">TBIB3V08_LOCUS3414</name>
</gene>
<evidence type="ECO:0000313" key="1">
    <source>
        <dbReference type="EMBL" id="CAD7440931.1"/>
    </source>
</evidence>
<organism evidence="1">
    <name type="scientific">Timema bartmani</name>
    <dbReference type="NCBI Taxonomy" id="61472"/>
    <lineage>
        <taxon>Eukaryota</taxon>
        <taxon>Metazoa</taxon>
        <taxon>Ecdysozoa</taxon>
        <taxon>Arthropoda</taxon>
        <taxon>Hexapoda</taxon>
        <taxon>Insecta</taxon>
        <taxon>Pterygota</taxon>
        <taxon>Neoptera</taxon>
        <taxon>Polyneoptera</taxon>
        <taxon>Phasmatodea</taxon>
        <taxon>Timematodea</taxon>
        <taxon>Timematoidea</taxon>
        <taxon>Timematidae</taxon>
        <taxon>Timema</taxon>
    </lineage>
</organism>
<protein>
    <submittedName>
        <fullName evidence="1">Uncharacterized protein</fullName>
    </submittedName>
</protein>
<reference evidence="1" key="1">
    <citation type="submission" date="2020-11" db="EMBL/GenBank/DDBJ databases">
        <authorList>
            <person name="Tran Van P."/>
        </authorList>
    </citation>
    <scope>NUCLEOTIDE SEQUENCE</scope>
</reference>
<dbReference type="AlphaFoldDB" id="A0A7R9HYI3"/>
<sequence>MYRWFSLFHSPEGGIVTVYFSSEISVGPHSCNFDQPTWNISFWLTNAYYRQAKCTTCYDLLVQKFTELIAIDKDIINLMLEADSTLLDLDKESEAADEYVMKFNMCKNTTLKVMKASDDDAKSPWEALQQKLRDDLRQRFRSEYFGQLMQRTGFEINGTAHRTDFLSLSINS</sequence>